<evidence type="ECO:0000313" key="3">
    <source>
        <dbReference type="EMBL" id="KAK7415080.1"/>
    </source>
</evidence>
<feature type="domain" description="AB hydrolase-1" evidence="2">
    <location>
        <begin position="55"/>
        <end position="303"/>
    </location>
</feature>
<protein>
    <recommendedName>
        <fullName evidence="2">AB hydrolase-1 domain-containing protein</fullName>
    </recommendedName>
</protein>
<dbReference type="Gene3D" id="3.40.50.1820">
    <property type="entry name" value="alpha/beta hydrolase"/>
    <property type="match status" value="1"/>
</dbReference>
<dbReference type="Proteomes" id="UP001498421">
    <property type="component" value="Unassembled WGS sequence"/>
</dbReference>
<evidence type="ECO:0000313" key="4">
    <source>
        <dbReference type="Proteomes" id="UP001498421"/>
    </source>
</evidence>
<comment type="similarity">
    <text evidence="1">Belongs to the peptidase S33 family. ABHD4/ABHD5 subfamily.</text>
</comment>
<accession>A0ABR1H1V8</accession>
<evidence type="ECO:0000256" key="1">
    <source>
        <dbReference type="ARBA" id="ARBA00038097"/>
    </source>
</evidence>
<dbReference type="EMBL" id="JAZAVK010000256">
    <property type="protein sequence ID" value="KAK7415080.1"/>
    <property type="molecule type" value="Genomic_DNA"/>
</dbReference>
<dbReference type="InterPro" id="IPR029058">
    <property type="entry name" value="AB_hydrolase_fold"/>
</dbReference>
<dbReference type="PANTHER" id="PTHR42886:SF29">
    <property type="entry name" value="PUMMELIG, ISOFORM A"/>
    <property type="match status" value="1"/>
</dbReference>
<dbReference type="SUPFAM" id="SSF53474">
    <property type="entry name" value="alpha/beta-Hydrolases"/>
    <property type="match status" value="1"/>
</dbReference>
<gene>
    <name evidence="3" type="ORF">QQZ08_012440</name>
</gene>
<name>A0ABR1H1V8_9HYPO</name>
<keyword evidence="4" id="KW-1185">Reference proteome</keyword>
<evidence type="ECO:0000259" key="2">
    <source>
        <dbReference type="Pfam" id="PF12697"/>
    </source>
</evidence>
<reference evidence="3 4" key="1">
    <citation type="journal article" date="2025" name="Microbiol. Resour. Announc.">
        <title>Draft genome sequences for Neonectria magnoliae and Neonectria punicea, canker pathogens of Liriodendron tulipifera and Acer saccharum in West Virginia.</title>
        <authorList>
            <person name="Petronek H.M."/>
            <person name="Kasson M.T."/>
            <person name="Metheny A.M."/>
            <person name="Stauder C.M."/>
            <person name="Lovett B."/>
            <person name="Lynch S.C."/>
            <person name="Garnas J.R."/>
            <person name="Kasson L.R."/>
            <person name="Stajich J.E."/>
        </authorList>
    </citation>
    <scope>NUCLEOTIDE SEQUENCE [LARGE SCALE GENOMIC DNA]</scope>
    <source>
        <strain evidence="3 4">NRRL 64651</strain>
    </source>
</reference>
<dbReference type="InterPro" id="IPR000073">
    <property type="entry name" value="AB_hydrolase_1"/>
</dbReference>
<dbReference type="Pfam" id="PF12697">
    <property type="entry name" value="Abhydrolase_6"/>
    <property type="match status" value="1"/>
</dbReference>
<sequence>MFNFHLSYQWLHFTRPSGPPSPIPDGIERHWVDTPQGTLEILSAKPATAATGPPVFFCHGGMGGAWVWIEYMQYLAARGVPCYAISLRGHGDSWHPSYLGMVFGTTRRALGGDLVAGIEWVQVREKSEVVLVGHSSGGGLSQGILSEGRVKVKGLALLGAVPAYGSIGVYMNWAKLDIWFTIRLMFHSWHPNSPLSHPALTRRAFFGDSFPLSAVTPFQRRMSRYESYRWPFSMMKPFATASSVLQHIHSGGAAKLLVMAGSQDKLMTAQVTQDTAAFYRAAADPEGKEVRLEIVEGAGHHLQNDVQWEDGAGKLHDFYKGLRSTGEK</sequence>
<dbReference type="PANTHER" id="PTHR42886">
    <property type="entry name" value="RE40534P-RELATED"/>
    <property type="match status" value="1"/>
</dbReference>
<proteinExistence type="inferred from homology"/>
<comment type="caution">
    <text evidence="3">The sequence shown here is derived from an EMBL/GenBank/DDBJ whole genome shotgun (WGS) entry which is preliminary data.</text>
</comment>
<organism evidence="3 4">
    <name type="scientific">Neonectria magnoliae</name>
    <dbReference type="NCBI Taxonomy" id="2732573"/>
    <lineage>
        <taxon>Eukaryota</taxon>
        <taxon>Fungi</taxon>
        <taxon>Dikarya</taxon>
        <taxon>Ascomycota</taxon>
        <taxon>Pezizomycotina</taxon>
        <taxon>Sordariomycetes</taxon>
        <taxon>Hypocreomycetidae</taxon>
        <taxon>Hypocreales</taxon>
        <taxon>Nectriaceae</taxon>
        <taxon>Neonectria</taxon>
    </lineage>
</organism>